<sequence length="78" mass="9016">MWLWSLPFAFPRFVSPQRQLTVTRLPSSGQIQRLCPEHAHTAAAETVKQQLLLLFITGSDKHGERLRDIREHPVDAVW</sequence>
<protein>
    <submittedName>
        <fullName evidence="1">Uncharacterized protein</fullName>
    </submittedName>
</protein>
<evidence type="ECO:0000313" key="1">
    <source>
        <dbReference type="EMBL" id="CAB1436909.1"/>
    </source>
</evidence>
<keyword evidence="2" id="KW-1185">Reference proteome</keyword>
<dbReference type="EMBL" id="CADEAL010001957">
    <property type="protein sequence ID" value="CAB1436909.1"/>
    <property type="molecule type" value="Genomic_DNA"/>
</dbReference>
<proteinExistence type="predicted"/>
<evidence type="ECO:0000313" key="2">
    <source>
        <dbReference type="Proteomes" id="UP001153269"/>
    </source>
</evidence>
<dbReference type="Proteomes" id="UP001153269">
    <property type="component" value="Unassembled WGS sequence"/>
</dbReference>
<organism evidence="1 2">
    <name type="scientific">Pleuronectes platessa</name>
    <name type="common">European plaice</name>
    <dbReference type="NCBI Taxonomy" id="8262"/>
    <lineage>
        <taxon>Eukaryota</taxon>
        <taxon>Metazoa</taxon>
        <taxon>Chordata</taxon>
        <taxon>Craniata</taxon>
        <taxon>Vertebrata</taxon>
        <taxon>Euteleostomi</taxon>
        <taxon>Actinopterygii</taxon>
        <taxon>Neopterygii</taxon>
        <taxon>Teleostei</taxon>
        <taxon>Neoteleostei</taxon>
        <taxon>Acanthomorphata</taxon>
        <taxon>Carangaria</taxon>
        <taxon>Pleuronectiformes</taxon>
        <taxon>Pleuronectoidei</taxon>
        <taxon>Pleuronectidae</taxon>
        <taxon>Pleuronectes</taxon>
    </lineage>
</organism>
<dbReference type="AlphaFoldDB" id="A0A9N7YMA7"/>
<reference evidence="1" key="1">
    <citation type="submission" date="2020-03" db="EMBL/GenBank/DDBJ databases">
        <authorList>
            <person name="Weist P."/>
        </authorList>
    </citation>
    <scope>NUCLEOTIDE SEQUENCE</scope>
</reference>
<name>A0A9N7YMA7_PLEPL</name>
<comment type="caution">
    <text evidence="1">The sequence shown here is derived from an EMBL/GenBank/DDBJ whole genome shotgun (WGS) entry which is preliminary data.</text>
</comment>
<gene>
    <name evidence="1" type="ORF">PLEPLA_LOCUS24942</name>
</gene>
<accession>A0A9N7YMA7</accession>